<sequence>MTVLVTGATGNVGSVVVEQLVAAGFDVRAFTRSPEKATFPPGVTPFKGELLDVDALRAAIDGVEAVFLLSPVVPDELNVTISALNLCREAKVKAIAYLSVFRVEETEDVPHFASKFAAERMIAKHNMPVTILRPNAYMQSPGVKDALGHGIFPFPIGGKGVSFTDIRDIAEVAVLEIQRRLASAEPFGPEIYEVVAEDVLTGESGAKLWSDALGRPIKYIGDDIDQWVQSLRAFAPNWMAYDFKYMMKHFQEDGPVSTAAGLERLRERLGRNPRSYSDFVAESAKLWSEAASN</sequence>
<dbReference type="Proteomes" id="UP000542353">
    <property type="component" value="Unassembled WGS sequence"/>
</dbReference>
<dbReference type="PANTHER" id="PTHR43162">
    <property type="match status" value="1"/>
</dbReference>
<evidence type="ECO:0000259" key="1">
    <source>
        <dbReference type="Pfam" id="PF05368"/>
    </source>
</evidence>
<organism evidence="2 3">
    <name type="scientific">Rhodopseudomonas rhenobacensis</name>
    <dbReference type="NCBI Taxonomy" id="87461"/>
    <lineage>
        <taxon>Bacteria</taxon>
        <taxon>Pseudomonadati</taxon>
        <taxon>Pseudomonadota</taxon>
        <taxon>Alphaproteobacteria</taxon>
        <taxon>Hyphomicrobiales</taxon>
        <taxon>Nitrobacteraceae</taxon>
        <taxon>Rhodopseudomonas</taxon>
    </lineage>
</organism>
<reference evidence="2 3" key="1">
    <citation type="submission" date="2020-08" db="EMBL/GenBank/DDBJ databases">
        <title>Genomic Encyclopedia of Type Strains, Phase IV (KMG-IV): sequencing the most valuable type-strain genomes for metagenomic binning, comparative biology and taxonomic classification.</title>
        <authorList>
            <person name="Goeker M."/>
        </authorList>
    </citation>
    <scope>NUCLEOTIDE SEQUENCE [LARGE SCALE GENOMIC DNA]</scope>
    <source>
        <strain evidence="2 3">DSM 12706</strain>
    </source>
</reference>
<dbReference type="RefSeq" id="WP_184254683.1">
    <property type="nucleotide sequence ID" value="NZ_JACHIH010000003.1"/>
</dbReference>
<dbReference type="EMBL" id="JACHIH010000003">
    <property type="protein sequence ID" value="MBB5046134.1"/>
    <property type="molecule type" value="Genomic_DNA"/>
</dbReference>
<dbReference type="AlphaFoldDB" id="A0A7W7Z171"/>
<dbReference type="PANTHER" id="PTHR43162:SF1">
    <property type="entry name" value="PRESTALK A DIFFERENTIATION PROTEIN A"/>
    <property type="match status" value="1"/>
</dbReference>
<dbReference type="InterPro" id="IPR036291">
    <property type="entry name" value="NAD(P)-bd_dom_sf"/>
</dbReference>
<protein>
    <submittedName>
        <fullName evidence="2">Uncharacterized protein YbjT (DUF2867 family)</fullName>
    </submittedName>
</protein>
<dbReference type="Gene3D" id="3.40.50.720">
    <property type="entry name" value="NAD(P)-binding Rossmann-like Domain"/>
    <property type="match status" value="1"/>
</dbReference>
<feature type="domain" description="NmrA-like" evidence="1">
    <location>
        <begin position="2"/>
        <end position="254"/>
    </location>
</feature>
<dbReference type="SUPFAM" id="SSF51735">
    <property type="entry name" value="NAD(P)-binding Rossmann-fold domains"/>
    <property type="match status" value="1"/>
</dbReference>
<comment type="caution">
    <text evidence="2">The sequence shown here is derived from an EMBL/GenBank/DDBJ whole genome shotgun (WGS) entry which is preliminary data.</text>
</comment>
<dbReference type="Pfam" id="PF05368">
    <property type="entry name" value="NmrA"/>
    <property type="match status" value="1"/>
</dbReference>
<accession>A0A7W7Z171</accession>
<dbReference type="InterPro" id="IPR051604">
    <property type="entry name" value="Ergot_Alk_Oxidoreductase"/>
</dbReference>
<dbReference type="InterPro" id="IPR008030">
    <property type="entry name" value="NmrA-like"/>
</dbReference>
<name>A0A7W7Z171_9BRAD</name>
<evidence type="ECO:0000313" key="3">
    <source>
        <dbReference type="Proteomes" id="UP000542353"/>
    </source>
</evidence>
<gene>
    <name evidence="2" type="ORF">HNR60_000876</name>
</gene>
<evidence type="ECO:0000313" key="2">
    <source>
        <dbReference type="EMBL" id="MBB5046134.1"/>
    </source>
</evidence>
<proteinExistence type="predicted"/>
<keyword evidence="3" id="KW-1185">Reference proteome</keyword>